<organism evidence="3 4">
    <name type="scientific">Glycine soja</name>
    <name type="common">Wild soybean</name>
    <dbReference type="NCBI Taxonomy" id="3848"/>
    <lineage>
        <taxon>Eukaryota</taxon>
        <taxon>Viridiplantae</taxon>
        <taxon>Streptophyta</taxon>
        <taxon>Embryophyta</taxon>
        <taxon>Tracheophyta</taxon>
        <taxon>Spermatophyta</taxon>
        <taxon>Magnoliopsida</taxon>
        <taxon>eudicotyledons</taxon>
        <taxon>Gunneridae</taxon>
        <taxon>Pentapetalae</taxon>
        <taxon>rosids</taxon>
        <taxon>fabids</taxon>
        <taxon>Fabales</taxon>
        <taxon>Fabaceae</taxon>
        <taxon>Papilionoideae</taxon>
        <taxon>50 kb inversion clade</taxon>
        <taxon>NPAAA clade</taxon>
        <taxon>indigoferoid/millettioid clade</taxon>
        <taxon>Phaseoleae</taxon>
        <taxon>Glycine</taxon>
        <taxon>Glycine subgen. Soja</taxon>
    </lineage>
</organism>
<feature type="region of interest" description="Disordered" evidence="1">
    <location>
        <begin position="85"/>
        <end position="109"/>
    </location>
</feature>
<dbReference type="Proteomes" id="UP000289340">
    <property type="component" value="Chromosome 12"/>
</dbReference>
<evidence type="ECO:0000313" key="3">
    <source>
        <dbReference type="EMBL" id="RZB75872.1"/>
    </source>
</evidence>
<dbReference type="Pfam" id="PF20167">
    <property type="entry name" value="Transposase_32"/>
    <property type="match status" value="1"/>
</dbReference>
<keyword evidence="4" id="KW-1185">Reference proteome</keyword>
<feature type="compositionally biased region" description="Basic and acidic residues" evidence="1">
    <location>
        <begin position="87"/>
        <end position="109"/>
    </location>
</feature>
<accession>A0A445HQG4</accession>
<protein>
    <recommendedName>
        <fullName evidence="2">Putative plant transposon protein domain-containing protein</fullName>
    </recommendedName>
</protein>
<evidence type="ECO:0000259" key="2">
    <source>
        <dbReference type="Pfam" id="PF20167"/>
    </source>
</evidence>
<name>A0A445HQG4_GLYSO</name>
<evidence type="ECO:0000256" key="1">
    <source>
        <dbReference type="SAM" id="MobiDB-lite"/>
    </source>
</evidence>
<feature type="domain" description="Putative plant transposon protein" evidence="2">
    <location>
        <begin position="272"/>
        <end position="453"/>
    </location>
</feature>
<sequence>MQNQELHFGKSYLIENYHGEPELQSYNQNEAEGRPNLDKLLMQFKETTESTQQAIANAEIQVGKLAEEMTQFVARREEDFVEVAAQEESHAKEHDSKEKDEEKGEEKAHQVEEYLQVDIQPESILQVKTFPHQLIVKEERHGEHDNSLSIILSLINDTSSTMIWKCLNFPAFLEPLLLFALIFHNPIRLELEFYFGYNVLALIRVRWPNKGLSEGVRNPCFSGNCDERAKRGCVLNNVLGRKILPERNEKLFITEFDEFRRELERRNLHKELTNFSEGSIDVAIMKELYANLYDPEDKSPKQVWVRGHLIKFDADSLNTFLHTLVILEQVESLPAYSRFCRLRLDPQELIARLCIPGRGFELNADGLPLKILRKNLTTMAQTWSVLSFSNLALTSHTSDITLDRARLIYELIMKMDMNLGSLISGQISLIAQHDSSRLGFPALITALCKARGVTSDSLTFESLSPAINLTYIKKNCWNLDDPSVIFPGTHKSRARGSKALSISSPPGTTAPSTSAPATSILPSPLIAPVPLASSTPSSDPIMTMLKSLHQGQLLIMQSLQDVA</sequence>
<comment type="caution">
    <text evidence="3">The sequence shown here is derived from an EMBL/GenBank/DDBJ whole genome shotgun (WGS) entry which is preliminary data.</text>
</comment>
<dbReference type="AlphaFoldDB" id="A0A445HQG4"/>
<feature type="compositionally biased region" description="Low complexity" evidence="1">
    <location>
        <begin position="501"/>
        <end position="516"/>
    </location>
</feature>
<dbReference type="InterPro" id="IPR046796">
    <property type="entry name" value="Transposase_32_dom"/>
</dbReference>
<feature type="region of interest" description="Disordered" evidence="1">
    <location>
        <begin position="496"/>
        <end position="516"/>
    </location>
</feature>
<dbReference type="EMBL" id="QZWG01000012">
    <property type="protein sequence ID" value="RZB75872.1"/>
    <property type="molecule type" value="Genomic_DNA"/>
</dbReference>
<proteinExistence type="predicted"/>
<reference evidence="3 4" key="1">
    <citation type="submission" date="2018-09" db="EMBL/GenBank/DDBJ databases">
        <title>A high-quality reference genome of wild soybean provides a powerful tool to mine soybean genomes.</title>
        <authorList>
            <person name="Xie M."/>
            <person name="Chung C.Y.L."/>
            <person name="Li M.-W."/>
            <person name="Wong F.-L."/>
            <person name="Chan T.-F."/>
            <person name="Lam H.-M."/>
        </authorList>
    </citation>
    <scope>NUCLEOTIDE SEQUENCE [LARGE SCALE GENOMIC DNA]</scope>
    <source>
        <strain evidence="4">cv. W05</strain>
        <tissue evidence="3">Hypocotyl of etiolated seedlings</tissue>
    </source>
</reference>
<gene>
    <name evidence="3" type="ORF">D0Y65_034393</name>
</gene>
<evidence type="ECO:0000313" key="4">
    <source>
        <dbReference type="Proteomes" id="UP000289340"/>
    </source>
</evidence>